<keyword evidence="2" id="KW-0732">Signal</keyword>
<dbReference type="AlphaFoldDB" id="A0ABD3CCS0"/>
<evidence type="ECO:0000256" key="1">
    <source>
        <dbReference type="ARBA" id="ARBA00008455"/>
    </source>
</evidence>
<name>A0ABD3CCS0_9LAMI</name>
<feature type="domain" description="Cathepsin propeptide inhibitor" evidence="4">
    <location>
        <begin position="49"/>
        <end position="105"/>
    </location>
</feature>
<protein>
    <recommendedName>
        <fullName evidence="7">Cysteine protease</fullName>
    </recommendedName>
</protein>
<dbReference type="PANTHER" id="PTHR12411">
    <property type="entry name" value="CYSTEINE PROTEASE FAMILY C1-RELATED"/>
    <property type="match status" value="1"/>
</dbReference>
<dbReference type="Gene3D" id="3.90.70.10">
    <property type="entry name" value="Cysteine proteinases"/>
    <property type="match status" value="1"/>
</dbReference>
<dbReference type="Pfam" id="PF08246">
    <property type="entry name" value="Inhibitor_I29"/>
    <property type="match status" value="1"/>
</dbReference>
<dbReference type="SMART" id="SM00848">
    <property type="entry name" value="Inhibitor_I29"/>
    <property type="match status" value="1"/>
</dbReference>
<reference evidence="6" key="1">
    <citation type="journal article" date="2024" name="IScience">
        <title>Strigolactones Initiate the Formation of Haustorium-like Structures in Castilleja.</title>
        <authorList>
            <person name="Buerger M."/>
            <person name="Peterson D."/>
            <person name="Chory J."/>
        </authorList>
    </citation>
    <scope>NUCLEOTIDE SEQUENCE [LARGE SCALE GENOMIC DNA]</scope>
</reference>
<keyword evidence="6" id="KW-1185">Reference proteome</keyword>
<organism evidence="5 6">
    <name type="scientific">Castilleja foliolosa</name>
    <dbReference type="NCBI Taxonomy" id="1961234"/>
    <lineage>
        <taxon>Eukaryota</taxon>
        <taxon>Viridiplantae</taxon>
        <taxon>Streptophyta</taxon>
        <taxon>Embryophyta</taxon>
        <taxon>Tracheophyta</taxon>
        <taxon>Spermatophyta</taxon>
        <taxon>Magnoliopsida</taxon>
        <taxon>eudicotyledons</taxon>
        <taxon>Gunneridae</taxon>
        <taxon>Pentapetalae</taxon>
        <taxon>asterids</taxon>
        <taxon>lamiids</taxon>
        <taxon>Lamiales</taxon>
        <taxon>Orobanchaceae</taxon>
        <taxon>Pedicularideae</taxon>
        <taxon>Castillejinae</taxon>
        <taxon>Castilleja</taxon>
    </lineage>
</organism>
<dbReference type="Pfam" id="PF00112">
    <property type="entry name" value="Peptidase_C1"/>
    <property type="match status" value="1"/>
</dbReference>
<feature type="signal peptide" evidence="2">
    <location>
        <begin position="1"/>
        <end position="26"/>
    </location>
</feature>
<dbReference type="SUPFAM" id="SSF54001">
    <property type="entry name" value="Cysteine proteinases"/>
    <property type="match status" value="1"/>
</dbReference>
<dbReference type="InterPro" id="IPR013128">
    <property type="entry name" value="Peptidase_C1A"/>
</dbReference>
<accession>A0ABD3CCS0</accession>
<dbReference type="InterPro" id="IPR038765">
    <property type="entry name" value="Papain-like_cys_pep_sf"/>
</dbReference>
<dbReference type="InterPro" id="IPR013201">
    <property type="entry name" value="Prot_inhib_I29"/>
</dbReference>
<gene>
    <name evidence="5" type="ORF">CASFOL_028692</name>
</gene>
<proteinExistence type="inferred from homology"/>
<feature type="domain" description="Peptidase C1A papain C-terminal" evidence="3">
    <location>
        <begin position="135"/>
        <end position="222"/>
    </location>
</feature>
<evidence type="ECO:0000256" key="2">
    <source>
        <dbReference type="SAM" id="SignalP"/>
    </source>
</evidence>
<evidence type="ECO:0000259" key="4">
    <source>
        <dbReference type="SMART" id="SM00848"/>
    </source>
</evidence>
<dbReference type="InterPro" id="IPR000668">
    <property type="entry name" value="Peptidase_C1A_C"/>
</dbReference>
<evidence type="ECO:0000259" key="3">
    <source>
        <dbReference type="SMART" id="SM00645"/>
    </source>
</evidence>
<comment type="caution">
    <text evidence="5">The sequence shown here is derived from an EMBL/GenBank/DDBJ whole genome shotgun (WGS) entry which is preliminary data.</text>
</comment>
<feature type="chain" id="PRO_5044853793" description="Cysteine protease" evidence="2">
    <location>
        <begin position="27"/>
        <end position="222"/>
    </location>
</feature>
<evidence type="ECO:0008006" key="7">
    <source>
        <dbReference type="Google" id="ProtNLM"/>
    </source>
</evidence>
<sequence length="222" mass="25368">MALSLFSKLFLLATFMLLSFISTTYARELLDVGYSPHDLKSTDRLISLFESWIEKHGKKYNSVEEKLHRFEIFRDNMKYIDERDKVTSDYHLGLNGVSDLSHDEFKKTYLAGLMIDHSIVSNESPREFIHKDLDLPKSIDWRKKGAVTPVKNVRIICSSWAFSAVAAVEGINQIRTKNLTSLSEQDLVDCDDASYNLSCDGGLMDYAFTYIKTNGGIRTEEE</sequence>
<dbReference type="Proteomes" id="UP001632038">
    <property type="component" value="Unassembled WGS sequence"/>
</dbReference>
<evidence type="ECO:0000313" key="6">
    <source>
        <dbReference type="Proteomes" id="UP001632038"/>
    </source>
</evidence>
<dbReference type="SMART" id="SM00645">
    <property type="entry name" value="Pept_C1"/>
    <property type="match status" value="1"/>
</dbReference>
<evidence type="ECO:0000313" key="5">
    <source>
        <dbReference type="EMBL" id="KAL3627329.1"/>
    </source>
</evidence>
<dbReference type="EMBL" id="JAVIJP010000039">
    <property type="protein sequence ID" value="KAL3627329.1"/>
    <property type="molecule type" value="Genomic_DNA"/>
</dbReference>
<comment type="similarity">
    <text evidence="1">Belongs to the peptidase C1 family.</text>
</comment>